<comment type="caution">
    <text evidence="1">The sequence shown here is derived from an EMBL/GenBank/DDBJ whole genome shotgun (WGS) entry which is preliminary data.</text>
</comment>
<evidence type="ECO:0000313" key="1">
    <source>
        <dbReference type="EMBL" id="RXN05497.1"/>
    </source>
</evidence>
<reference evidence="1 2" key="1">
    <citation type="submission" date="2018-03" db="EMBL/GenBank/DDBJ databases">
        <title>Draft genome sequence of Rohu Carp (Labeo rohita).</title>
        <authorList>
            <person name="Das P."/>
            <person name="Kushwaha B."/>
            <person name="Joshi C.G."/>
            <person name="Kumar D."/>
            <person name="Nagpure N.S."/>
            <person name="Sahoo L."/>
            <person name="Das S.P."/>
            <person name="Bit A."/>
            <person name="Patnaik S."/>
            <person name="Meher P.K."/>
            <person name="Jayasankar P."/>
            <person name="Koringa P.G."/>
            <person name="Patel N.V."/>
            <person name="Hinsu A.T."/>
            <person name="Kumar R."/>
            <person name="Pandey M."/>
            <person name="Agarwal S."/>
            <person name="Srivastava S."/>
            <person name="Singh M."/>
            <person name="Iquebal M.A."/>
            <person name="Jaiswal S."/>
            <person name="Angadi U.B."/>
            <person name="Kumar N."/>
            <person name="Raza M."/>
            <person name="Shah T.M."/>
            <person name="Rai A."/>
            <person name="Jena J.K."/>
        </authorList>
    </citation>
    <scope>NUCLEOTIDE SEQUENCE [LARGE SCALE GENOMIC DNA]</scope>
    <source>
        <strain evidence="1">DASCIFA01</strain>
        <tissue evidence="1">Testis</tissue>
    </source>
</reference>
<gene>
    <name evidence="1" type="ORF">ROHU_033356</name>
</gene>
<sequence>MASFFATGAASETKAKLWVWFGWVGEERSDPGMWFSGARPGREHFAKLVMELTAKRLDDMNPFGRVPLLALVCSGRESRTVLSVDLTDVIKRHVKRALGVFGADLRRPLLVNSEFS</sequence>
<dbReference type="EMBL" id="QBIY01013402">
    <property type="protein sequence ID" value="RXN05497.1"/>
    <property type="molecule type" value="Genomic_DNA"/>
</dbReference>
<dbReference type="AlphaFoldDB" id="A0A498LIL2"/>
<name>A0A498LIL2_LABRO</name>
<protein>
    <submittedName>
        <fullName evidence="1">Uncharacterized protein</fullName>
    </submittedName>
</protein>
<accession>A0A498LIL2</accession>
<organism evidence="1 2">
    <name type="scientific">Labeo rohita</name>
    <name type="common">Indian major carp</name>
    <name type="synonym">Cyprinus rohita</name>
    <dbReference type="NCBI Taxonomy" id="84645"/>
    <lineage>
        <taxon>Eukaryota</taxon>
        <taxon>Metazoa</taxon>
        <taxon>Chordata</taxon>
        <taxon>Craniata</taxon>
        <taxon>Vertebrata</taxon>
        <taxon>Euteleostomi</taxon>
        <taxon>Actinopterygii</taxon>
        <taxon>Neopterygii</taxon>
        <taxon>Teleostei</taxon>
        <taxon>Ostariophysi</taxon>
        <taxon>Cypriniformes</taxon>
        <taxon>Cyprinidae</taxon>
        <taxon>Labeoninae</taxon>
        <taxon>Labeonini</taxon>
        <taxon>Labeo</taxon>
    </lineage>
</organism>
<keyword evidence="2" id="KW-1185">Reference proteome</keyword>
<proteinExistence type="predicted"/>
<dbReference type="Proteomes" id="UP000290572">
    <property type="component" value="Unassembled WGS sequence"/>
</dbReference>
<evidence type="ECO:0000313" key="2">
    <source>
        <dbReference type="Proteomes" id="UP000290572"/>
    </source>
</evidence>